<comment type="caution">
    <text evidence="1">The sequence shown here is derived from an EMBL/GenBank/DDBJ whole genome shotgun (WGS) entry which is preliminary data.</text>
</comment>
<evidence type="ECO:0000313" key="1">
    <source>
        <dbReference type="EMBL" id="MYD89998.1"/>
    </source>
</evidence>
<dbReference type="EMBL" id="VXPY01000040">
    <property type="protein sequence ID" value="MYD89998.1"/>
    <property type="molecule type" value="Genomic_DNA"/>
</dbReference>
<protein>
    <submittedName>
        <fullName evidence="1">Uncharacterized protein</fullName>
    </submittedName>
</protein>
<proteinExistence type="predicted"/>
<sequence length="78" mass="8673">MVKATMEARVGALEDRQEKTEAALIALDGSLDALFDEQKKLHAQVEQLHHSVGLIAETVIRMGDEIRTMQKTIREGLS</sequence>
<accession>A0A6B1DRU5</accession>
<reference evidence="1" key="1">
    <citation type="submission" date="2019-09" db="EMBL/GenBank/DDBJ databases">
        <title>Characterisation of the sponge microbiome using genome-centric metagenomics.</title>
        <authorList>
            <person name="Engelberts J.P."/>
            <person name="Robbins S.J."/>
            <person name="De Goeij J.M."/>
            <person name="Aranda M."/>
            <person name="Bell S.C."/>
            <person name="Webster N.S."/>
        </authorList>
    </citation>
    <scope>NUCLEOTIDE SEQUENCE</scope>
    <source>
        <strain evidence="1">SB0662_bin_9</strain>
    </source>
</reference>
<organism evidence="1">
    <name type="scientific">Caldilineaceae bacterium SB0662_bin_9</name>
    <dbReference type="NCBI Taxonomy" id="2605258"/>
    <lineage>
        <taxon>Bacteria</taxon>
        <taxon>Bacillati</taxon>
        <taxon>Chloroflexota</taxon>
        <taxon>Caldilineae</taxon>
        <taxon>Caldilineales</taxon>
        <taxon>Caldilineaceae</taxon>
    </lineage>
</organism>
<name>A0A6B1DRU5_9CHLR</name>
<dbReference type="AlphaFoldDB" id="A0A6B1DRU5"/>
<gene>
    <name evidence="1" type="ORF">F4Y08_06615</name>
</gene>